<gene>
    <name evidence="21" type="primary">dnaB</name>
    <name evidence="21" type="ORF">dnm_028630</name>
</gene>
<evidence type="ECO:0000313" key="22">
    <source>
        <dbReference type="Proteomes" id="UP000663722"/>
    </source>
</evidence>
<evidence type="ECO:0000256" key="1">
    <source>
        <dbReference type="ARBA" id="ARBA00008428"/>
    </source>
</evidence>
<dbReference type="KEGG" id="dmm:dnm_028630"/>
<dbReference type="InterPro" id="IPR007694">
    <property type="entry name" value="DNA_helicase_DnaB-like_C"/>
</dbReference>
<dbReference type="PROSITE" id="PS50943">
    <property type="entry name" value="HTH_CROC1"/>
    <property type="match status" value="1"/>
</dbReference>
<dbReference type="InterPro" id="IPR027417">
    <property type="entry name" value="P-loop_NTPase"/>
</dbReference>
<protein>
    <recommendedName>
        <fullName evidence="16 17">Replicative DNA helicase</fullName>
        <ecNumber evidence="16 17">5.6.2.3</ecNumber>
    </recommendedName>
</protein>
<dbReference type="FunFam" id="1.10.860.10:FF:000001">
    <property type="entry name" value="Replicative DNA helicase"/>
    <property type="match status" value="1"/>
</dbReference>
<keyword evidence="5 17" id="KW-0547">Nucleotide-binding</keyword>
<dbReference type="EC" id="5.6.2.3" evidence="16 17"/>
<reference evidence="21" key="1">
    <citation type="journal article" date="2021" name="Microb. Physiol.">
        <title>Proteogenomic Insights into the Physiology of Marine, Sulfate-Reducing, Filamentous Desulfonema limicola and Desulfonema magnum.</title>
        <authorList>
            <person name="Schnaars V."/>
            <person name="Wohlbrand L."/>
            <person name="Scheve S."/>
            <person name="Hinrichs C."/>
            <person name="Reinhardt R."/>
            <person name="Rabus R."/>
        </authorList>
    </citation>
    <scope>NUCLEOTIDE SEQUENCE</scope>
    <source>
        <strain evidence="21">4be13</strain>
    </source>
</reference>
<dbReference type="GO" id="GO:0043139">
    <property type="term" value="F:5'-3' DNA helicase activity"/>
    <property type="evidence" value="ECO:0007669"/>
    <property type="project" value="UniProtKB-EC"/>
</dbReference>
<dbReference type="SMART" id="SM00530">
    <property type="entry name" value="HTH_XRE"/>
    <property type="match status" value="2"/>
</dbReference>
<dbReference type="InterPro" id="IPR006142">
    <property type="entry name" value="INTEIN"/>
</dbReference>
<dbReference type="SUPFAM" id="SSF47413">
    <property type="entry name" value="lambda repressor-like DNA-binding domains"/>
    <property type="match status" value="1"/>
</dbReference>
<dbReference type="Pfam" id="PF00772">
    <property type="entry name" value="DnaB"/>
    <property type="match status" value="1"/>
</dbReference>
<accession>A0A975BJI7</accession>
<feature type="domain" description="HTH cro/C1-type" evidence="19">
    <location>
        <begin position="407"/>
        <end position="461"/>
    </location>
</feature>
<dbReference type="PROSITE" id="PS51199">
    <property type="entry name" value="SF4_HELICASE"/>
    <property type="match status" value="2"/>
</dbReference>
<evidence type="ECO:0000256" key="11">
    <source>
        <dbReference type="ARBA" id="ARBA00023125"/>
    </source>
</evidence>
<keyword evidence="4" id="KW-0677">Repeat</keyword>
<keyword evidence="8" id="KW-0068">Autocatalytic cleavage</keyword>
<dbReference type="InterPro" id="IPR006141">
    <property type="entry name" value="Intein_N"/>
</dbReference>
<evidence type="ECO:0000256" key="16">
    <source>
        <dbReference type="NCBIfam" id="TIGR00665"/>
    </source>
</evidence>
<dbReference type="Pfam" id="PF14528">
    <property type="entry name" value="LAGLIDADG_3"/>
    <property type="match status" value="1"/>
</dbReference>
<dbReference type="NCBIfam" id="TIGR00665">
    <property type="entry name" value="DnaB"/>
    <property type="match status" value="1"/>
</dbReference>
<dbReference type="InterPro" id="IPR036844">
    <property type="entry name" value="Hint_dom_sf"/>
</dbReference>
<keyword evidence="6 17" id="KW-0378">Hydrolase</keyword>
<dbReference type="GO" id="GO:0016787">
    <property type="term" value="F:hydrolase activity"/>
    <property type="evidence" value="ECO:0007669"/>
    <property type="project" value="UniProtKB-KW"/>
</dbReference>
<feature type="domain" description="SF4 helicase" evidence="20">
    <location>
        <begin position="719"/>
        <end position="948"/>
    </location>
</feature>
<keyword evidence="10" id="KW-0651">Protein splicing</keyword>
<dbReference type="SUPFAM" id="SSF51294">
    <property type="entry name" value="Hedgehog/intein (Hint) domain"/>
    <property type="match status" value="1"/>
</dbReference>
<dbReference type="InterPro" id="IPR030934">
    <property type="entry name" value="Intein_C"/>
</dbReference>
<dbReference type="RefSeq" id="WP_207682293.1">
    <property type="nucleotide sequence ID" value="NZ_CP061800.1"/>
</dbReference>
<evidence type="ECO:0000256" key="2">
    <source>
        <dbReference type="ARBA" id="ARBA00022515"/>
    </source>
</evidence>
<feature type="domain" description="DOD-type homing endonuclease" evidence="18">
    <location>
        <begin position="457"/>
        <end position="554"/>
    </location>
</feature>
<dbReference type="PROSITE" id="PS50817">
    <property type="entry name" value="INTEIN_N_TER"/>
    <property type="match status" value="1"/>
</dbReference>
<dbReference type="Pfam" id="PF01381">
    <property type="entry name" value="HTH_3"/>
    <property type="match status" value="1"/>
</dbReference>
<dbReference type="Pfam" id="PF03796">
    <property type="entry name" value="DnaB_C"/>
    <property type="match status" value="2"/>
</dbReference>
<dbReference type="SUPFAM" id="SSF48024">
    <property type="entry name" value="N-terminal domain of DnaB helicase"/>
    <property type="match status" value="1"/>
</dbReference>
<dbReference type="NCBIfam" id="TIGR01443">
    <property type="entry name" value="intein_Cterm"/>
    <property type="match status" value="1"/>
</dbReference>
<dbReference type="InterPro" id="IPR003586">
    <property type="entry name" value="Hint_dom_C"/>
</dbReference>
<feature type="domain" description="SF4 helicase" evidence="20">
    <location>
        <begin position="187"/>
        <end position="224"/>
    </location>
</feature>
<dbReference type="SMART" id="SM00305">
    <property type="entry name" value="HintC"/>
    <property type="match status" value="1"/>
</dbReference>
<name>A0A975BJI7_9BACT</name>
<evidence type="ECO:0000256" key="9">
    <source>
        <dbReference type="ARBA" id="ARBA00022840"/>
    </source>
</evidence>
<dbReference type="CDD" id="cd00081">
    <property type="entry name" value="Hint"/>
    <property type="match status" value="2"/>
</dbReference>
<keyword evidence="7 17" id="KW-0347">Helicase</keyword>
<dbReference type="InterPro" id="IPR001387">
    <property type="entry name" value="Cro/C1-type_HTH"/>
</dbReference>
<evidence type="ECO:0000256" key="8">
    <source>
        <dbReference type="ARBA" id="ARBA00022813"/>
    </source>
</evidence>
<dbReference type="GO" id="GO:1990077">
    <property type="term" value="C:primosome complex"/>
    <property type="evidence" value="ECO:0007669"/>
    <property type="project" value="UniProtKB-UniRule"/>
</dbReference>
<dbReference type="Gene3D" id="2.170.16.10">
    <property type="entry name" value="Hedgehog/Intein (Hint) domain"/>
    <property type="match status" value="2"/>
</dbReference>
<dbReference type="InterPro" id="IPR036185">
    <property type="entry name" value="DNA_heli_DnaB-like_N_sf"/>
</dbReference>
<dbReference type="Proteomes" id="UP000663722">
    <property type="component" value="Chromosome"/>
</dbReference>
<dbReference type="CDD" id="cd00093">
    <property type="entry name" value="HTH_XRE"/>
    <property type="match status" value="1"/>
</dbReference>
<dbReference type="GO" id="GO:0016539">
    <property type="term" value="P:intein-mediated protein splicing"/>
    <property type="evidence" value="ECO:0007669"/>
    <property type="project" value="InterPro"/>
</dbReference>
<dbReference type="InterPro" id="IPR004860">
    <property type="entry name" value="LAGLIDADG_dom"/>
</dbReference>
<dbReference type="CDD" id="cd00984">
    <property type="entry name" value="DnaB_C"/>
    <property type="match status" value="1"/>
</dbReference>
<keyword evidence="3 17" id="KW-0235">DNA replication</keyword>
<evidence type="ECO:0000259" key="18">
    <source>
        <dbReference type="PROSITE" id="PS50819"/>
    </source>
</evidence>
<dbReference type="Gene3D" id="3.40.50.300">
    <property type="entry name" value="P-loop containing nucleotide triphosphate hydrolases"/>
    <property type="match status" value="2"/>
</dbReference>
<dbReference type="InterPro" id="IPR007693">
    <property type="entry name" value="DNA_helicase_DnaB-like_N"/>
</dbReference>
<dbReference type="GO" id="GO:0003677">
    <property type="term" value="F:DNA binding"/>
    <property type="evidence" value="ECO:0007669"/>
    <property type="project" value="UniProtKB-UniRule"/>
</dbReference>
<evidence type="ECO:0000259" key="20">
    <source>
        <dbReference type="PROSITE" id="PS51199"/>
    </source>
</evidence>
<evidence type="ECO:0000256" key="7">
    <source>
        <dbReference type="ARBA" id="ARBA00022806"/>
    </source>
</evidence>
<dbReference type="EMBL" id="CP061800">
    <property type="protein sequence ID" value="QTA86839.1"/>
    <property type="molecule type" value="Genomic_DNA"/>
</dbReference>
<evidence type="ECO:0000256" key="13">
    <source>
        <dbReference type="ARBA" id="ARBA00044932"/>
    </source>
</evidence>
<dbReference type="GO" id="GO:0004519">
    <property type="term" value="F:endonuclease activity"/>
    <property type="evidence" value="ECO:0007669"/>
    <property type="project" value="InterPro"/>
</dbReference>
<evidence type="ECO:0000256" key="14">
    <source>
        <dbReference type="ARBA" id="ARBA00044940"/>
    </source>
</evidence>
<organism evidence="21 22">
    <name type="scientific">Desulfonema magnum</name>
    <dbReference type="NCBI Taxonomy" id="45655"/>
    <lineage>
        <taxon>Bacteria</taxon>
        <taxon>Pseudomonadati</taxon>
        <taxon>Thermodesulfobacteriota</taxon>
        <taxon>Desulfobacteria</taxon>
        <taxon>Desulfobacterales</taxon>
        <taxon>Desulfococcaceae</taxon>
        <taxon>Desulfonema</taxon>
    </lineage>
</organism>
<evidence type="ECO:0000256" key="17">
    <source>
        <dbReference type="RuleBase" id="RU362085"/>
    </source>
</evidence>
<dbReference type="SUPFAM" id="SSF52540">
    <property type="entry name" value="P-loop containing nucleoside triphosphate hydrolases"/>
    <property type="match status" value="2"/>
</dbReference>
<dbReference type="AlphaFoldDB" id="A0A975BJI7"/>
<dbReference type="PANTHER" id="PTHR30153:SF2">
    <property type="entry name" value="REPLICATIVE DNA HELICASE"/>
    <property type="match status" value="1"/>
</dbReference>
<keyword evidence="2 17" id="KW-0639">Primosome</keyword>
<dbReference type="PROSITE" id="PS50818">
    <property type="entry name" value="INTEIN_C_TER"/>
    <property type="match status" value="1"/>
</dbReference>
<keyword evidence="12" id="KW-0413">Isomerase</keyword>
<dbReference type="GO" id="GO:0005524">
    <property type="term" value="F:ATP binding"/>
    <property type="evidence" value="ECO:0007669"/>
    <property type="project" value="UniProtKB-UniRule"/>
</dbReference>
<dbReference type="InterPro" id="IPR016136">
    <property type="entry name" value="DNA_helicase_N/primase_C"/>
</dbReference>
<keyword evidence="11 17" id="KW-0238">DNA-binding</keyword>
<evidence type="ECO:0000256" key="6">
    <source>
        <dbReference type="ARBA" id="ARBA00022801"/>
    </source>
</evidence>
<evidence type="ECO:0000259" key="19">
    <source>
        <dbReference type="PROSITE" id="PS50943"/>
    </source>
</evidence>
<dbReference type="InterPro" id="IPR007692">
    <property type="entry name" value="DNA_helicase_DnaB"/>
</dbReference>
<dbReference type="SUPFAM" id="SSF55608">
    <property type="entry name" value="Homing endonucleases"/>
    <property type="match status" value="1"/>
</dbReference>
<evidence type="ECO:0000256" key="5">
    <source>
        <dbReference type="ARBA" id="ARBA00022741"/>
    </source>
</evidence>
<evidence type="ECO:0000313" key="21">
    <source>
        <dbReference type="EMBL" id="QTA86839.1"/>
    </source>
</evidence>
<dbReference type="InterPro" id="IPR010982">
    <property type="entry name" value="Lambda_DNA-bd_dom_sf"/>
</dbReference>
<comment type="function">
    <text evidence="14 17">The intein is an endonuclease.</text>
</comment>
<dbReference type="GO" id="GO:0005829">
    <property type="term" value="C:cytosol"/>
    <property type="evidence" value="ECO:0007669"/>
    <property type="project" value="TreeGrafter"/>
</dbReference>
<keyword evidence="9 17" id="KW-0067">ATP-binding</keyword>
<proteinExistence type="inferred from homology"/>
<dbReference type="PROSITE" id="PS50819">
    <property type="entry name" value="INTEIN_ENDONUCLEASE"/>
    <property type="match status" value="1"/>
</dbReference>
<dbReference type="SMART" id="SM00306">
    <property type="entry name" value="HintN"/>
    <property type="match status" value="1"/>
</dbReference>
<dbReference type="NCBIfam" id="TIGR01445">
    <property type="entry name" value="intein_Nterm"/>
    <property type="match status" value="1"/>
</dbReference>
<evidence type="ECO:0000256" key="12">
    <source>
        <dbReference type="ARBA" id="ARBA00023235"/>
    </source>
</evidence>
<evidence type="ECO:0000256" key="3">
    <source>
        <dbReference type="ARBA" id="ARBA00022705"/>
    </source>
</evidence>
<dbReference type="Gene3D" id="3.10.28.10">
    <property type="entry name" value="Homing endonucleases"/>
    <property type="match status" value="1"/>
</dbReference>
<sequence>MAHSQFQIVKDPSLHHLPPQHIEAEQSILSTVLRDSSMLLDIIEILSPDDFYSSVHKKIFEAMAELFRKDSPVDIITVLGVLREKDDLEKIGGESYLAWLIDSVPISVNAAHHARIVHDKACLRRLIEKSNAITGRCFEDQGNIDDIIDFAERSIFEISENKINPAFYSIGKLIDGTIDTLEERQERKALVTGVPTGFSKLDEMTAGLQPADLIILAARPSMGKCCEASTEILLADGSVTTIADICRRQHAELLTLNKNWKFSPTQPSDFVDDNKKMVFRVTTRLGRFVETTLPHPFLTIQGWKPLSELKPGDKIAVPRKLDIFGTEAMRECEIKLLAYLIGDGNLTNASPRFTNQHPRMLADFVKAAEAFGGITARVSRSANRSPDVSVSSAPEFTENRMLFSHLLREQIAGKGLSQKQFAKGIGASPSAVSGWVNAKYAPSFALLDTISSFLETDLSQLMPDGYSAVAKNSKNMLVLWLEKLGLQGKNSHDKFVPSPIFRLPRELLALFLNRVFATDGWASVLSSGQAQMGYCSVSEKLIRQIQHLLLRFGIIAKIKKRSMAYAGERRFAWQLDITDADSIRVFIRDIGIFGKEDALEKVRAAIASKPYRTNTDLIPAEIWEQLTQLKGSESWAQLAKRAGIAGYSNIHVGKRSLPRKRLAALANALKDEDLQALARSEVYWDEIVSIVSMGEKQVYDLTIPDTHNFVANDICVHNTALALNIARNAADKANVAVAVFSLEMSKEQLTMRMLCSDARVDSSRIRSGFFSREDWENITDAATVLTDLPIYIDDSPNVSSMEIRAKSRRLKMDKGLGLIIIDYLQLMKSSASAERRDLEIAEMSKSLKSLAKELEVPVIALSQLNRKLEERGDKRPQLSDLRESGSLEQDADVVAFIYRDEIYNKDENNPNRGTAELIISKQRNGPVGTVPLTFINKYTRFENPAPEYDG</sequence>
<dbReference type="PANTHER" id="PTHR30153">
    <property type="entry name" value="REPLICATIVE DNA HELICASE DNAB"/>
    <property type="match status" value="1"/>
</dbReference>
<dbReference type="PRINTS" id="PR00379">
    <property type="entry name" value="INTEIN"/>
</dbReference>
<comment type="catalytic activity">
    <reaction evidence="15 17">
        <text>ATP + H2O = ADP + phosphate + H(+)</text>
        <dbReference type="Rhea" id="RHEA:13065"/>
        <dbReference type="ChEBI" id="CHEBI:15377"/>
        <dbReference type="ChEBI" id="CHEBI:15378"/>
        <dbReference type="ChEBI" id="CHEBI:30616"/>
        <dbReference type="ChEBI" id="CHEBI:43474"/>
        <dbReference type="ChEBI" id="CHEBI:456216"/>
        <dbReference type="EC" id="5.6.2.3"/>
    </reaction>
</comment>
<dbReference type="InterPro" id="IPR027434">
    <property type="entry name" value="Homing_endonucl"/>
</dbReference>
<comment type="function">
    <text evidence="13 17">The main replicative DNA helicase, it participates in initiation and elongation during chromosome replication. Travels ahead of the DNA replisome, separating dsDNA into templates for DNA synthesis. A processive ATP-dependent 5'-3' DNA helicase it has DNA-dependent ATPase activity.</text>
</comment>
<evidence type="ECO:0000256" key="10">
    <source>
        <dbReference type="ARBA" id="ARBA00023000"/>
    </source>
</evidence>
<dbReference type="InterPro" id="IPR003587">
    <property type="entry name" value="Hint_dom_N"/>
</dbReference>
<keyword evidence="22" id="KW-1185">Reference proteome</keyword>
<evidence type="ECO:0000256" key="4">
    <source>
        <dbReference type="ARBA" id="ARBA00022737"/>
    </source>
</evidence>
<evidence type="ECO:0000256" key="15">
    <source>
        <dbReference type="ARBA" id="ARBA00048954"/>
    </source>
</evidence>
<comment type="similarity">
    <text evidence="1 17">Belongs to the helicase family. DnaB subfamily.</text>
</comment>
<dbReference type="GO" id="GO:0006269">
    <property type="term" value="P:DNA replication, synthesis of primer"/>
    <property type="evidence" value="ECO:0007669"/>
    <property type="project" value="UniProtKB-UniRule"/>
</dbReference>
<dbReference type="InterPro" id="IPR004042">
    <property type="entry name" value="Intein_endonuc_central"/>
</dbReference>
<dbReference type="Gene3D" id="1.10.260.40">
    <property type="entry name" value="lambda repressor-like DNA-binding domains"/>
    <property type="match status" value="1"/>
</dbReference>
<dbReference type="Gene3D" id="1.10.860.10">
    <property type="entry name" value="DNAb Helicase, Chain A"/>
    <property type="match status" value="1"/>
</dbReference>